<feature type="region of interest" description="Disordered" evidence="2">
    <location>
        <begin position="263"/>
        <end position="332"/>
    </location>
</feature>
<dbReference type="Pfam" id="PF00076">
    <property type="entry name" value="RRM_1"/>
    <property type="match status" value="2"/>
</dbReference>
<comment type="caution">
    <text evidence="4">The sequence shown here is derived from an EMBL/GenBank/DDBJ whole genome shotgun (WGS) entry which is preliminary data.</text>
</comment>
<organism evidence="4 5">
    <name type="scientific">Lolium multiflorum</name>
    <name type="common">Italian ryegrass</name>
    <name type="synonym">Lolium perenne subsp. multiflorum</name>
    <dbReference type="NCBI Taxonomy" id="4521"/>
    <lineage>
        <taxon>Eukaryota</taxon>
        <taxon>Viridiplantae</taxon>
        <taxon>Streptophyta</taxon>
        <taxon>Embryophyta</taxon>
        <taxon>Tracheophyta</taxon>
        <taxon>Spermatophyta</taxon>
        <taxon>Magnoliopsida</taxon>
        <taxon>Liliopsida</taxon>
        <taxon>Poales</taxon>
        <taxon>Poaceae</taxon>
        <taxon>BOP clade</taxon>
        <taxon>Pooideae</taxon>
        <taxon>Poodae</taxon>
        <taxon>Poeae</taxon>
        <taxon>Poeae Chloroplast Group 2 (Poeae type)</taxon>
        <taxon>Loliodinae</taxon>
        <taxon>Loliinae</taxon>
        <taxon>Lolium</taxon>
    </lineage>
</organism>
<reference evidence="4" key="1">
    <citation type="submission" date="2023-07" db="EMBL/GenBank/DDBJ databases">
        <title>A chromosome-level genome assembly of Lolium multiflorum.</title>
        <authorList>
            <person name="Chen Y."/>
            <person name="Copetti D."/>
            <person name="Kolliker R."/>
            <person name="Studer B."/>
        </authorList>
    </citation>
    <scope>NUCLEOTIDE SEQUENCE</scope>
    <source>
        <strain evidence="4">02402/16</strain>
        <tissue evidence="4">Leaf</tissue>
    </source>
</reference>
<protein>
    <recommendedName>
        <fullName evidence="3">RRM domain-containing protein</fullName>
    </recommendedName>
</protein>
<feature type="compositionally biased region" description="Low complexity" evidence="2">
    <location>
        <begin position="23"/>
        <end position="35"/>
    </location>
</feature>
<gene>
    <name evidence="4" type="ORF">QYE76_044418</name>
</gene>
<proteinExistence type="predicted"/>
<feature type="region of interest" description="Disordered" evidence="2">
    <location>
        <begin position="23"/>
        <end position="56"/>
    </location>
</feature>
<feature type="domain" description="RRM" evidence="3">
    <location>
        <begin position="432"/>
        <end position="512"/>
    </location>
</feature>
<accession>A0AAD8TIM3</accession>
<name>A0AAD8TIM3_LOLMU</name>
<dbReference type="InterPro" id="IPR000504">
    <property type="entry name" value="RRM_dom"/>
</dbReference>
<keyword evidence="1" id="KW-0694">RNA-binding</keyword>
<feature type="compositionally biased region" description="Basic and acidic residues" evidence="2">
    <location>
        <begin position="292"/>
        <end position="301"/>
    </location>
</feature>
<dbReference type="InterPro" id="IPR035979">
    <property type="entry name" value="RBD_domain_sf"/>
</dbReference>
<dbReference type="SUPFAM" id="SSF54928">
    <property type="entry name" value="RNA-binding domain, RBD"/>
    <property type="match status" value="2"/>
</dbReference>
<dbReference type="InterPro" id="IPR053234">
    <property type="entry name" value="RPM1_Interactor"/>
</dbReference>
<evidence type="ECO:0000256" key="2">
    <source>
        <dbReference type="SAM" id="MobiDB-lite"/>
    </source>
</evidence>
<dbReference type="PROSITE" id="PS50102">
    <property type="entry name" value="RRM"/>
    <property type="match status" value="2"/>
</dbReference>
<sequence length="519" mass="57231">MPRDEGSGFHFCGFAIVVHGGSPSNPSAAANNAGGRRTGPPREVVEISSDEEEEDGSAAVARKLRFEAAAATGGCDLAVGNKSNSCVGMEDDDCVVLDSDPDGAVAVGEDKGSAGFDVSLDELQIVAEKGQVACRDFPHSRHLCSKFPFMTTSHVKHCSMCYCFVCDAPAPCSYWGKGLSADDHCHGTDKEMRWKILRREFKCGHLAASHSEKQQNVVYPAMVPHRQQDIQHQVSAPQRDPSFLSGFSRFSLTNGSPRLNAAHRDEQRHTPGVSPNAGKTVGAPPRASPLTRDGKGRDNAHSARATRPLTPCQQEPYEREEDEDYTSEEDDEYTSERAKLYVGNLHYAVVSEDLIEIFGQAGFVEFSEVMYSRQTGQSRGFGIVTMSTVKEAELAVEMFNCFKLHGRLLTVHKAVPRVSRVEAPPRRSESPFRIYVGNLPSQASDSWLEELFSKNGKVVEARVVKEHDGWTWRSRGFGFVKMATEEESYVAIEALDKKIMKGRPLRVEVAKERLRRGLC</sequence>
<evidence type="ECO:0000259" key="3">
    <source>
        <dbReference type="PROSITE" id="PS50102"/>
    </source>
</evidence>
<dbReference type="Proteomes" id="UP001231189">
    <property type="component" value="Unassembled WGS sequence"/>
</dbReference>
<dbReference type="AlphaFoldDB" id="A0AAD8TIM3"/>
<dbReference type="SMART" id="SM00360">
    <property type="entry name" value="RRM"/>
    <property type="match status" value="2"/>
</dbReference>
<feature type="domain" description="RRM" evidence="3">
    <location>
        <begin position="338"/>
        <end position="416"/>
    </location>
</feature>
<dbReference type="Gene3D" id="3.30.70.330">
    <property type="match status" value="2"/>
</dbReference>
<dbReference type="PANTHER" id="PTHR33443">
    <property type="entry name" value="ZGC:112980"/>
    <property type="match status" value="1"/>
</dbReference>
<dbReference type="PANTHER" id="PTHR33443:SF13">
    <property type="entry name" value="RRM DOMAIN-CONTAINING PROTEIN"/>
    <property type="match status" value="1"/>
</dbReference>
<dbReference type="GO" id="GO:0003723">
    <property type="term" value="F:RNA binding"/>
    <property type="evidence" value="ECO:0007669"/>
    <property type="project" value="UniProtKB-UniRule"/>
</dbReference>
<dbReference type="InterPro" id="IPR012677">
    <property type="entry name" value="Nucleotide-bd_a/b_plait_sf"/>
</dbReference>
<evidence type="ECO:0000313" key="4">
    <source>
        <dbReference type="EMBL" id="KAK1683570.1"/>
    </source>
</evidence>
<keyword evidence="5" id="KW-1185">Reference proteome</keyword>
<evidence type="ECO:0000313" key="5">
    <source>
        <dbReference type="Proteomes" id="UP001231189"/>
    </source>
</evidence>
<feature type="compositionally biased region" description="Acidic residues" evidence="2">
    <location>
        <begin position="318"/>
        <end position="332"/>
    </location>
</feature>
<dbReference type="EMBL" id="JAUUTY010000002">
    <property type="protein sequence ID" value="KAK1683570.1"/>
    <property type="molecule type" value="Genomic_DNA"/>
</dbReference>
<evidence type="ECO:0000256" key="1">
    <source>
        <dbReference type="PROSITE-ProRule" id="PRU00176"/>
    </source>
</evidence>